<dbReference type="Pfam" id="PF08937">
    <property type="entry name" value="ThsB_TIR"/>
    <property type="match status" value="1"/>
</dbReference>
<name>A0A0F9CU76_9ZZZZ</name>
<gene>
    <name evidence="2" type="ORF">LCGC14_2625900</name>
</gene>
<proteinExistence type="predicted"/>
<dbReference type="Gene3D" id="3.40.50.11200">
    <property type="match status" value="1"/>
</dbReference>
<dbReference type="InterPro" id="IPR015032">
    <property type="entry name" value="ThsB__TIR-like_domain"/>
</dbReference>
<organism evidence="2">
    <name type="scientific">marine sediment metagenome</name>
    <dbReference type="NCBI Taxonomy" id="412755"/>
    <lineage>
        <taxon>unclassified sequences</taxon>
        <taxon>metagenomes</taxon>
        <taxon>ecological metagenomes</taxon>
    </lineage>
</organism>
<evidence type="ECO:0000259" key="1">
    <source>
        <dbReference type="Pfam" id="PF08937"/>
    </source>
</evidence>
<dbReference type="EMBL" id="LAZR01044920">
    <property type="protein sequence ID" value="KKL03463.1"/>
    <property type="molecule type" value="Genomic_DNA"/>
</dbReference>
<reference evidence="2" key="1">
    <citation type="journal article" date="2015" name="Nature">
        <title>Complex archaea that bridge the gap between prokaryotes and eukaryotes.</title>
        <authorList>
            <person name="Spang A."/>
            <person name="Saw J.H."/>
            <person name="Jorgensen S.L."/>
            <person name="Zaremba-Niedzwiedzka K."/>
            <person name="Martijn J."/>
            <person name="Lind A.E."/>
            <person name="van Eijk R."/>
            <person name="Schleper C."/>
            <person name="Guy L."/>
            <person name="Ettema T.J."/>
        </authorList>
    </citation>
    <scope>NUCLEOTIDE SEQUENCE</scope>
</reference>
<comment type="caution">
    <text evidence="2">The sequence shown here is derived from an EMBL/GenBank/DDBJ whole genome shotgun (WGS) entry which is preliminary data.</text>
</comment>
<sequence>MANRTGTYIAFDGLGQTDPTKSDFRYYSTLQAWAANKSIDFTFVNSHDKTYAVRDSSKRATLEARIGERLGLSKNVLMILSSETRKSGSMLCYEIEQAVDTYGLPLIAAYTDCKTILDPSAHSDRWPSALATRINNGPAKVIHVAFRQSPILAAIEQFSVHGKMPSSSLVYYSKEAHQRWGLL</sequence>
<feature type="domain" description="Thoeris protein ThsB TIR-like" evidence="1">
    <location>
        <begin position="8"/>
        <end position="112"/>
    </location>
</feature>
<accession>A0A0F9CU76</accession>
<evidence type="ECO:0000313" key="2">
    <source>
        <dbReference type="EMBL" id="KKL03463.1"/>
    </source>
</evidence>
<dbReference type="AlphaFoldDB" id="A0A0F9CU76"/>
<protein>
    <recommendedName>
        <fullName evidence="1">Thoeris protein ThsB TIR-like domain-containing protein</fullName>
    </recommendedName>
</protein>